<evidence type="ECO:0000313" key="3">
    <source>
        <dbReference type="WBParaSite" id="nOo.2.0.1.t10724-RA"/>
    </source>
</evidence>
<dbReference type="STRING" id="42157.A0A182ERF8"/>
<dbReference type="AlphaFoldDB" id="A0A182ERF8"/>
<organism evidence="3">
    <name type="scientific">Onchocerca ochengi</name>
    <name type="common">Filarial nematode worm</name>
    <dbReference type="NCBI Taxonomy" id="42157"/>
    <lineage>
        <taxon>Eukaryota</taxon>
        <taxon>Metazoa</taxon>
        <taxon>Ecdysozoa</taxon>
        <taxon>Nematoda</taxon>
        <taxon>Chromadorea</taxon>
        <taxon>Rhabditida</taxon>
        <taxon>Spirurina</taxon>
        <taxon>Spiruromorpha</taxon>
        <taxon>Filarioidea</taxon>
        <taxon>Onchocercidae</taxon>
        <taxon>Onchocerca</taxon>
    </lineage>
</organism>
<reference evidence="3" key="1">
    <citation type="submission" date="2016-06" db="UniProtKB">
        <authorList>
            <consortium name="WormBaseParasite"/>
        </authorList>
    </citation>
    <scope>IDENTIFICATION</scope>
</reference>
<gene>
    <name evidence="1" type="ORF">NOO_LOCUS10724</name>
</gene>
<evidence type="ECO:0000313" key="2">
    <source>
        <dbReference type="Proteomes" id="UP000271087"/>
    </source>
</evidence>
<name>A0A182ERF8_ONCOC</name>
<accession>A0A182ERF8</accession>
<dbReference type="EMBL" id="UYRW01006479">
    <property type="protein sequence ID" value="VDM94451.1"/>
    <property type="molecule type" value="Genomic_DNA"/>
</dbReference>
<dbReference type="OrthoDB" id="10490396at2759"/>
<dbReference type="WBParaSite" id="nOo.2.0.1.t10724-RA">
    <property type="protein sequence ID" value="nOo.2.0.1.t10724-RA"/>
    <property type="gene ID" value="nOo.2.0.1.g10724"/>
</dbReference>
<proteinExistence type="predicted"/>
<protein>
    <submittedName>
        <fullName evidence="1 3">Uncharacterized protein</fullName>
    </submittedName>
</protein>
<reference evidence="1 2" key="2">
    <citation type="submission" date="2018-08" db="EMBL/GenBank/DDBJ databases">
        <authorList>
            <person name="Laetsch R D."/>
            <person name="Stevens L."/>
            <person name="Kumar S."/>
            <person name="Blaxter L. M."/>
        </authorList>
    </citation>
    <scope>NUCLEOTIDE SEQUENCE [LARGE SCALE GENOMIC DNA]</scope>
</reference>
<keyword evidence="2" id="KW-1185">Reference proteome</keyword>
<sequence length="201" mass="22682">MHISFHPSNVPATNMIYSLLDNPRRAVHITNATRELLLGQYNIIEAYSDDPTLIALGQPTYYILPDETSAIKHTISTYNRKMIANDEQNDNLTLPQIYKTISSKSKVFKVAEYWGAETPFANLSDKSLYADKHLTNTKECISIYPDSNTTQSLTLIENILADYTVNRQKTITNRIPDCTALFLSSIPLATSQICRLLAYQS</sequence>
<evidence type="ECO:0000313" key="1">
    <source>
        <dbReference type="EMBL" id="VDM94451.1"/>
    </source>
</evidence>
<dbReference type="Proteomes" id="UP000271087">
    <property type="component" value="Unassembled WGS sequence"/>
</dbReference>